<dbReference type="AlphaFoldDB" id="A0ABD3PXH4"/>
<dbReference type="CDD" id="cd02869">
    <property type="entry name" value="PseudoU_synth_RluA_like"/>
    <property type="match status" value="1"/>
</dbReference>
<dbReference type="InterPro" id="IPR006145">
    <property type="entry name" value="PsdUridine_synth_RsuA/RluA"/>
</dbReference>
<dbReference type="SUPFAM" id="SSF55120">
    <property type="entry name" value="Pseudouridine synthase"/>
    <property type="match status" value="1"/>
</dbReference>
<accession>A0ABD3PXH4</accession>
<protein>
    <recommendedName>
        <fullName evidence="4">Pseudouridine synthase RsuA/RluA-like domain-containing protein</fullName>
    </recommendedName>
</protein>
<dbReference type="Gene3D" id="3.30.2350.10">
    <property type="entry name" value="Pseudouridine synthase"/>
    <property type="match status" value="1"/>
</dbReference>
<gene>
    <name evidence="5" type="ORF">ACHAWO_008764</name>
</gene>
<evidence type="ECO:0000259" key="4">
    <source>
        <dbReference type="Pfam" id="PF00849"/>
    </source>
</evidence>
<feature type="compositionally biased region" description="Acidic residues" evidence="2">
    <location>
        <begin position="97"/>
        <end position="116"/>
    </location>
</feature>
<feature type="region of interest" description="Disordered" evidence="2">
    <location>
        <begin position="69"/>
        <end position="116"/>
    </location>
</feature>
<feature type="chain" id="PRO_5044781038" description="Pseudouridine synthase RsuA/RluA-like domain-containing protein" evidence="3">
    <location>
        <begin position="16"/>
        <end position="540"/>
    </location>
</feature>
<dbReference type="Pfam" id="PF00849">
    <property type="entry name" value="PseudoU_synth_2"/>
    <property type="match status" value="1"/>
</dbReference>
<dbReference type="PROSITE" id="PS01129">
    <property type="entry name" value="PSI_RLU"/>
    <property type="match status" value="1"/>
</dbReference>
<name>A0ABD3PXH4_9STRA</name>
<keyword evidence="3" id="KW-0732">Signal</keyword>
<comment type="similarity">
    <text evidence="1">Belongs to the pseudouridine synthase RluA family.</text>
</comment>
<dbReference type="Proteomes" id="UP001530400">
    <property type="component" value="Unassembled WGS sequence"/>
</dbReference>
<dbReference type="EMBL" id="JALLPJ020000424">
    <property type="protein sequence ID" value="KAL3792603.1"/>
    <property type="molecule type" value="Genomic_DNA"/>
</dbReference>
<feature type="domain" description="Pseudouridine synthase RsuA/RluA-like" evidence="4">
    <location>
        <begin position="266"/>
        <end position="445"/>
    </location>
</feature>
<dbReference type="GO" id="GO:0009982">
    <property type="term" value="F:pseudouridine synthase activity"/>
    <property type="evidence" value="ECO:0007669"/>
    <property type="project" value="UniProtKB-ARBA"/>
</dbReference>
<evidence type="ECO:0000256" key="2">
    <source>
        <dbReference type="SAM" id="MobiDB-lite"/>
    </source>
</evidence>
<proteinExistence type="inferred from homology"/>
<dbReference type="InterPro" id="IPR006224">
    <property type="entry name" value="PsdUridine_synth_RluA-like_CS"/>
</dbReference>
<dbReference type="PANTHER" id="PTHR21600">
    <property type="entry name" value="MITOCHONDRIAL RNA PSEUDOURIDINE SYNTHASE"/>
    <property type="match status" value="1"/>
</dbReference>
<dbReference type="InterPro" id="IPR050188">
    <property type="entry name" value="RluA_PseudoU_synthase"/>
</dbReference>
<evidence type="ECO:0000256" key="1">
    <source>
        <dbReference type="ARBA" id="ARBA00010876"/>
    </source>
</evidence>
<evidence type="ECO:0000313" key="5">
    <source>
        <dbReference type="EMBL" id="KAL3792603.1"/>
    </source>
</evidence>
<sequence>MRQLLAFIMISTSSALLLQRTIIRSRAIARAQSINHIQRYYGTSILCSRELRRTVTYERIRRHSEMKFTSMSSSNLAEDGEAVHSRKKAKIVPKDESGDEKEEDSSLPEEQTEEDYLNSLPKGLSKGYHIISHATVPSTGFSMEQLRKKLESDEINRLEMTETNVPVPVALMILFPKEFGTLTRSRKECRRKKILVLRGSKDGNVSNGGKIHFDHDRMIIGRVGERVLAGDTIAIQARTANGGYEESRKHHKDPPFHLPVVYQDDHIAVVNKPEGVVVFGPKKGGYGRNTVKATLPYVLDPPKVGTLSVLWNPMPVHRIDKATSGLLLVAKTKPAMVHLSNQFRDRKVKKTYTAIVNGIPPEPKEMFITSAAAKALGVCIENSSCTNNIEPMWQLIDDELEEQSAVTIWRTVSTAPLETAMNSTVSMVELKPKTGRFHQLRRHMAWICKCPIIGDSSYDGAGKAIELRKDGMFLCSNKVTLEHPFYSTIDGTSKFNTNQSLSSSCDRVSLTQDDGTVFVNVEISLPQKFRSMMRFTETKT</sequence>
<dbReference type="InterPro" id="IPR020103">
    <property type="entry name" value="PsdUridine_synth_cat_dom_sf"/>
</dbReference>
<evidence type="ECO:0000313" key="6">
    <source>
        <dbReference type="Proteomes" id="UP001530400"/>
    </source>
</evidence>
<evidence type="ECO:0000256" key="3">
    <source>
        <dbReference type="SAM" id="SignalP"/>
    </source>
</evidence>
<organism evidence="5 6">
    <name type="scientific">Cyclotella atomus</name>
    <dbReference type="NCBI Taxonomy" id="382360"/>
    <lineage>
        <taxon>Eukaryota</taxon>
        <taxon>Sar</taxon>
        <taxon>Stramenopiles</taxon>
        <taxon>Ochrophyta</taxon>
        <taxon>Bacillariophyta</taxon>
        <taxon>Coscinodiscophyceae</taxon>
        <taxon>Thalassiosirophycidae</taxon>
        <taxon>Stephanodiscales</taxon>
        <taxon>Stephanodiscaceae</taxon>
        <taxon>Cyclotella</taxon>
    </lineage>
</organism>
<reference evidence="5 6" key="1">
    <citation type="submission" date="2024-10" db="EMBL/GenBank/DDBJ databases">
        <title>Updated reference genomes for cyclostephanoid diatoms.</title>
        <authorList>
            <person name="Roberts W.R."/>
            <person name="Alverson A.J."/>
        </authorList>
    </citation>
    <scope>NUCLEOTIDE SEQUENCE [LARGE SCALE GENOMIC DNA]</scope>
    <source>
        <strain evidence="5 6">AJA010-31</strain>
    </source>
</reference>
<comment type="caution">
    <text evidence="5">The sequence shown here is derived from an EMBL/GenBank/DDBJ whole genome shotgun (WGS) entry which is preliminary data.</text>
</comment>
<dbReference type="PANTHER" id="PTHR21600:SF87">
    <property type="entry name" value="RNA PSEUDOURIDYLATE SYNTHASE DOMAIN-CONTAINING PROTEIN 1"/>
    <property type="match status" value="1"/>
</dbReference>
<feature type="signal peptide" evidence="3">
    <location>
        <begin position="1"/>
        <end position="15"/>
    </location>
</feature>
<keyword evidence="6" id="KW-1185">Reference proteome</keyword>